<dbReference type="CDD" id="cd00118">
    <property type="entry name" value="LysM"/>
    <property type="match status" value="3"/>
</dbReference>
<dbReference type="PANTHER" id="PTHR33734">
    <property type="entry name" value="LYSM DOMAIN-CONTAINING GPI-ANCHORED PROTEIN 2"/>
    <property type="match status" value="1"/>
</dbReference>
<dbReference type="Gene3D" id="3.10.350.10">
    <property type="entry name" value="LysM domain"/>
    <property type="match status" value="3"/>
</dbReference>
<evidence type="ECO:0000313" key="3">
    <source>
        <dbReference type="EMBL" id="MCA6073898.1"/>
    </source>
</evidence>
<comment type="caution">
    <text evidence="3">The sequence shown here is derived from an EMBL/GenBank/DDBJ whole genome shotgun (WGS) entry which is preliminary data.</text>
</comment>
<feature type="domain" description="LysM" evidence="2">
    <location>
        <begin position="167"/>
        <end position="210"/>
    </location>
</feature>
<dbReference type="SUPFAM" id="SSF54106">
    <property type="entry name" value="LysM domain"/>
    <property type="match status" value="3"/>
</dbReference>
<feature type="chain" id="PRO_5040962336" evidence="1">
    <location>
        <begin position="20"/>
        <end position="334"/>
    </location>
</feature>
<proteinExistence type="predicted"/>
<keyword evidence="1" id="KW-0732">Signal</keyword>
<dbReference type="PROSITE" id="PS51782">
    <property type="entry name" value="LYSM"/>
    <property type="match status" value="2"/>
</dbReference>
<sequence length="334" mass="37101">MRIFLMLLIILASVSLTNARSVGVQDSIGLERIGDKVYILHQVEEKETLYSLSRRYNVAIKAIIGVNPSAEFGLNIGEILKIPSAVEKVPAEDGRIVHIVKPQETLYSISRSYGVSSEDVKKWNRISTNILDIGQELIIYPSDTDNTTSDSSSKVIAVTPSQNGEYIYHVVKAGETLYSISRTLEVPLEQLREWNDLSVNDISIGQQLIVGKKVPKEEPATDPVKETEVIYADTGTPLSRENANFEEVEENGLAELIEGSSNNRKYLALHRTAKVGTIMRVRNEMNGQEVFVRVIGKLPDSGANRNILIKISRSAYDQLGAIDARFRVTISFIP</sequence>
<dbReference type="InterPro" id="IPR036779">
    <property type="entry name" value="LysM_dom_sf"/>
</dbReference>
<dbReference type="RefSeq" id="WP_225697008.1">
    <property type="nucleotide sequence ID" value="NZ_JAIXNE010000001.1"/>
</dbReference>
<dbReference type="PANTHER" id="PTHR33734:SF22">
    <property type="entry name" value="MEMBRANE-BOUND LYTIC MUREIN TRANSGLYCOSYLASE D"/>
    <property type="match status" value="1"/>
</dbReference>
<dbReference type="InterPro" id="IPR036908">
    <property type="entry name" value="RlpA-like_sf"/>
</dbReference>
<evidence type="ECO:0000259" key="2">
    <source>
        <dbReference type="PROSITE" id="PS51782"/>
    </source>
</evidence>
<feature type="domain" description="LysM" evidence="2">
    <location>
        <begin position="96"/>
        <end position="139"/>
    </location>
</feature>
<dbReference type="EMBL" id="JAIXNE010000001">
    <property type="protein sequence ID" value="MCA6073898.1"/>
    <property type="molecule type" value="Genomic_DNA"/>
</dbReference>
<dbReference type="AlphaFoldDB" id="A0A9X1HN72"/>
<evidence type="ECO:0000256" key="1">
    <source>
        <dbReference type="SAM" id="SignalP"/>
    </source>
</evidence>
<dbReference type="InterPro" id="IPR018392">
    <property type="entry name" value="LysM"/>
</dbReference>
<gene>
    <name evidence="3" type="ORF">LDX50_03410</name>
</gene>
<dbReference type="Pfam" id="PF01476">
    <property type="entry name" value="LysM"/>
    <property type="match status" value="3"/>
</dbReference>
<evidence type="ECO:0000313" key="4">
    <source>
        <dbReference type="Proteomes" id="UP001139409"/>
    </source>
</evidence>
<name>A0A9X1HN72_9BACT</name>
<dbReference type="Proteomes" id="UP001139409">
    <property type="component" value="Unassembled WGS sequence"/>
</dbReference>
<dbReference type="Gene3D" id="2.40.40.10">
    <property type="entry name" value="RlpA-like domain"/>
    <property type="match status" value="1"/>
</dbReference>
<reference evidence="3" key="1">
    <citation type="submission" date="2021-09" db="EMBL/GenBank/DDBJ databases">
        <title>Fulvivirga sp. isolated from coastal sediment.</title>
        <authorList>
            <person name="Yu H."/>
        </authorList>
    </citation>
    <scope>NUCLEOTIDE SEQUENCE</scope>
    <source>
        <strain evidence="3">1062</strain>
    </source>
</reference>
<organism evidence="3 4">
    <name type="scientific">Fulvivirga sedimenti</name>
    <dbReference type="NCBI Taxonomy" id="2879465"/>
    <lineage>
        <taxon>Bacteria</taxon>
        <taxon>Pseudomonadati</taxon>
        <taxon>Bacteroidota</taxon>
        <taxon>Cytophagia</taxon>
        <taxon>Cytophagales</taxon>
        <taxon>Fulvivirgaceae</taxon>
        <taxon>Fulvivirga</taxon>
    </lineage>
</organism>
<protein>
    <submittedName>
        <fullName evidence="3">LysM peptidoglycan-binding domain-containing protein</fullName>
    </submittedName>
</protein>
<keyword evidence="4" id="KW-1185">Reference proteome</keyword>
<dbReference type="SMART" id="SM00257">
    <property type="entry name" value="LysM"/>
    <property type="match status" value="3"/>
</dbReference>
<feature type="signal peptide" evidence="1">
    <location>
        <begin position="1"/>
        <end position="19"/>
    </location>
</feature>
<accession>A0A9X1HN72</accession>